<feature type="coiled-coil region" evidence="1">
    <location>
        <begin position="55"/>
        <end position="89"/>
    </location>
</feature>
<accession>A0A1J1LUB1</accession>
<organism evidence="2 3">
    <name type="scientific">Planktothrix tepida PCC 9214</name>
    <dbReference type="NCBI Taxonomy" id="671072"/>
    <lineage>
        <taxon>Bacteria</taxon>
        <taxon>Bacillati</taxon>
        <taxon>Cyanobacteriota</taxon>
        <taxon>Cyanophyceae</taxon>
        <taxon>Oscillatoriophycideae</taxon>
        <taxon>Oscillatoriales</taxon>
        <taxon>Microcoleaceae</taxon>
        <taxon>Planktothrix</taxon>
    </lineage>
</organism>
<proteinExistence type="predicted"/>
<dbReference type="Proteomes" id="UP000184315">
    <property type="component" value="Unassembled WGS sequence"/>
</dbReference>
<evidence type="ECO:0000313" key="3">
    <source>
        <dbReference type="Proteomes" id="UP000184315"/>
    </source>
</evidence>
<dbReference type="AlphaFoldDB" id="A0A1J1LUB1"/>
<dbReference type="RefSeq" id="WP_072722096.1">
    <property type="nucleotide sequence ID" value="NZ_LN889813.1"/>
</dbReference>
<evidence type="ECO:0000313" key="2">
    <source>
        <dbReference type="EMBL" id="CUR35137.1"/>
    </source>
</evidence>
<keyword evidence="1" id="KW-0175">Coiled coil</keyword>
<dbReference type="OrthoDB" id="466024at2"/>
<keyword evidence="3" id="KW-1185">Reference proteome</keyword>
<dbReference type="EMBL" id="CZDF01000172">
    <property type="protein sequence ID" value="CUR35137.1"/>
    <property type="molecule type" value="Genomic_DNA"/>
</dbReference>
<sequence length="181" mass="21609">MSQTLQELQTEWNSIKAEINAIKFQYESLRNKRSNFHVTVLFTSDSSPESLALLQQQTQEEANRWSLDLQQLDQEIQATRIKLRQIRAKLAVKQAQIYRFQAQQNWIKLKQQYERINQLSNSLEAEILSFYKTAENFQPLPEEWLPKHPQLLELEMTHIPYIQSEEKQFKLMGKPIDFNRE</sequence>
<evidence type="ECO:0000256" key="1">
    <source>
        <dbReference type="SAM" id="Coils"/>
    </source>
</evidence>
<name>A0A1J1LUB1_9CYAN</name>
<protein>
    <submittedName>
        <fullName evidence="2">Uncharacterized protein</fullName>
    </submittedName>
</protein>
<dbReference type="STRING" id="671072.PL9214650576"/>
<gene>
    <name evidence="2" type="ORF">PL9214650576</name>
</gene>
<reference evidence="3" key="1">
    <citation type="submission" date="2015-10" db="EMBL/GenBank/DDBJ databases">
        <authorList>
            <person name="Regsiter A."/>
            <person name="william w."/>
        </authorList>
    </citation>
    <scope>NUCLEOTIDE SEQUENCE [LARGE SCALE GENOMIC DNA]</scope>
</reference>